<gene>
    <name evidence="1" type="ORF">DB30_05088</name>
</gene>
<name>A0A0C2D789_9BACT</name>
<sequence length="53" mass="5207">MPAHVLPLLMDQVQGSSCVGGVAMSAPIVVALIAHAVAAGRGPWAVGRGRGAC</sequence>
<dbReference type="Proteomes" id="UP000031599">
    <property type="component" value="Unassembled WGS sequence"/>
</dbReference>
<evidence type="ECO:0000313" key="1">
    <source>
        <dbReference type="EMBL" id="KIG15897.1"/>
    </source>
</evidence>
<protein>
    <submittedName>
        <fullName evidence="1">Uncharacterized protein</fullName>
    </submittedName>
</protein>
<evidence type="ECO:0000313" key="2">
    <source>
        <dbReference type="Proteomes" id="UP000031599"/>
    </source>
</evidence>
<proteinExistence type="predicted"/>
<dbReference type="AlphaFoldDB" id="A0A0C2D789"/>
<accession>A0A0C2D789</accession>
<organism evidence="1 2">
    <name type="scientific">Enhygromyxa salina</name>
    <dbReference type="NCBI Taxonomy" id="215803"/>
    <lineage>
        <taxon>Bacteria</taxon>
        <taxon>Pseudomonadati</taxon>
        <taxon>Myxococcota</taxon>
        <taxon>Polyangia</taxon>
        <taxon>Nannocystales</taxon>
        <taxon>Nannocystaceae</taxon>
        <taxon>Enhygromyxa</taxon>
    </lineage>
</organism>
<reference evidence="1 2" key="1">
    <citation type="submission" date="2014-12" db="EMBL/GenBank/DDBJ databases">
        <title>Genome assembly of Enhygromyxa salina DSM 15201.</title>
        <authorList>
            <person name="Sharma G."/>
            <person name="Subramanian S."/>
        </authorList>
    </citation>
    <scope>NUCLEOTIDE SEQUENCE [LARGE SCALE GENOMIC DNA]</scope>
    <source>
        <strain evidence="1 2">DSM 15201</strain>
    </source>
</reference>
<dbReference type="EMBL" id="JMCC02000045">
    <property type="protein sequence ID" value="KIG15897.1"/>
    <property type="molecule type" value="Genomic_DNA"/>
</dbReference>
<comment type="caution">
    <text evidence="1">The sequence shown here is derived from an EMBL/GenBank/DDBJ whole genome shotgun (WGS) entry which is preliminary data.</text>
</comment>